<evidence type="ECO:0000256" key="1">
    <source>
        <dbReference type="SAM" id="MobiDB-lite"/>
    </source>
</evidence>
<evidence type="ECO:0000313" key="3">
    <source>
        <dbReference type="EMBL" id="KAF9874973.1"/>
    </source>
</evidence>
<dbReference type="GeneID" id="62163458"/>
<dbReference type="RefSeq" id="XP_038744434.1">
    <property type="nucleotide sequence ID" value="XM_038890384.1"/>
</dbReference>
<keyword evidence="4" id="KW-1185">Reference proteome</keyword>
<sequence>MRPHTSADDVFSQKIELIKEIRKLCDGPPEYMYADLWQGVFWSMLWTQDAGFLKDIIRRLENPATRFDLMERELMTAVDGFPKLLRICTADPRICHIFPFAAKKHYESVRTQLRAIKLFLGPQVFRSLVHKLGIPNNEIDSLANVLSLNAQLHKYWVDGRFALEPLGAPTLEELPEDHPDYENEEDPEKDETRASKRQKRRPQKRWYLKLRFEWMRQTDLANAQEEMDFDTDPRKHWKETGNVCYDHYNVKTARPIENGHIVEIFANESLAKVFGRT</sequence>
<feature type="region of interest" description="Disordered" evidence="1">
    <location>
        <begin position="172"/>
        <end position="200"/>
    </location>
</feature>
<protein>
    <recommendedName>
        <fullName evidence="2">HNH nuclease domain-containing protein</fullName>
    </recommendedName>
</protein>
<accession>A0A9P6I0D3</accession>
<gene>
    <name evidence="3" type="ORF">CkaCkLH20_07667</name>
</gene>
<organism evidence="3 4">
    <name type="scientific">Colletotrichum karsti</name>
    <dbReference type="NCBI Taxonomy" id="1095194"/>
    <lineage>
        <taxon>Eukaryota</taxon>
        <taxon>Fungi</taxon>
        <taxon>Dikarya</taxon>
        <taxon>Ascomycota</taxon>
        <taxon>Pezizomycotina</taxon>
        <taxon>Sordariomycetes</taxon>
        <taxon>Hypocreomycetidae</taxon>
        <taxon>Glomerellales</taxon>
        <taxon>Glomerellaceae</taxon>
        <taxon>Colletotrichum</taxon>
        <taxon>Colletotrichum boninense species complex</taxon>
    </lineage>
</organism>
<proteinExistence type="predicted"/>
<name>A0A9P6I0D3_9PEZI</name>
<evidence type="ECO:0000259" key="2">
    <source>
        <dbReference type="Pfam" id="PF13391"/>
    </source>
</evidence>
<dbReference type="Proteomes" id="UP000781932">
    <property type="component" value="Unassembled WGS sequence"/>
</dbReference>
<comment type="caution">
    <text evidence="3">The sequence shown here is derived from an EMBL/GenBank/DDBJ whole genome shotgun (WGS) entry which is preliminary data.</text>
</comment>
<evidence type="ECO:0000313" key="4">
    <source>
        <dbReference type="Proteomes" id="UP000781932"/>
    </source>
</evidence>
<reference evidence="3" key="1">
    <citation type="submission" date="2020-03" db="EMBL/GenBank/DDBJ databases">
        <authorList>
            <person name="He L."/>
        </authorList>
    </citation>
    <scope>NUCLEOTIDE SEQUENCE</scope>
    <source>
        <strain evidence="3">CkLH20</strain>
    </source>
</reference>
<dbReference type="AlphaFoldDB" id="A0A9P6I0D3"/>
<feature type="domain" description="HNH nuclease" evidence="2">
    <location>
        <begin position="93"/>
        <end position="163"/>
    </location>
</feature>
<dbReference type="Pfam" id="PF13391">
    <property type="entry name" value="HNH_2"/>
    <property type="match status" value="1"/>
</dbReference>
<dbReference type="OrthoDB" id="4851182at2759"/>
<dbReference type="EMBL" id="JAATWM020000024">
    <property type="protein sequence ID" value="KAF9874973.1"/>
    <property type="molecule type" value="Genomic_DNA"/>
</dbReference>
<reference evidence="3" key="2">
    <citation type="submission" date="2020-11" db="EMBL/GenBank/DDBJ databases">
        <title>Whole genome sequencing of Colletotrichum sp.</title>
        <authorList>
            <person name="Li H."/>
        </authorList>
    </citation>
    <scope>NUCLEOTIDE SEQUENCE</scope>
    <source>
        <strain evidence="3">CkLH20</strain>
    </source>
</reference>
<dbReference type="InterPro" id="IPR003615">
    <property type="entry name" value="HNH_nuc"/>
</dbReference>